<keyword evidence="11" id="KW-0067">ATP-binding</keyword>
<feature type="domain" description="HAMP" evidence="16">
    <location>
        <begin position="132"/>
        <end position="184"/>
    </location>
</feature>
<keyword evidence="8" id="KW-0812">Transmembrane</keyword>
<dbReference type="STRING" id="76731.RD2015_4255"/>
<dbReference type="SMART" id="SM00387">
    <property type="entry name" value="HATPase_c"/>
    <property type="match status" value="1"/>
</dbReference>
<dbReference type="Pfam" id="PF00672">
    <property type="entry name" value="HAMP"/>
    <property type="match status" value="1"/>
</dbReference>
<protein>
    <recommendedName>
        <fullName evidence="3">histidine kinase</fullName>
        <ecNumber evidence="3">2.7.13.3</ecNumber>
    </recommendedName>
</protein>
<name>A0A0U3MJ34_9BURK</name>
<dbReference type="CDD" id="cd00082">
    <property type="entry name" value="HisKA"/>
    <property type="match status" value="1"/>
</dbReference>
<dbReference type="Pfam" id="PF00512">
    <property type="entry name" value="HisKA"/>
    <property type="match status" value="1"/>
</dbReference>
<keyword evidence="18" id="KW-1185">Reference proteome</keyword>
<dbReference type="PRINTS" id="PR00344">
    <property type="entry name" value="BCTRLSENSOR"/>
</dbReference>
<keyword evidence="4" id="KW-1003">Cell membrane</keyword>
<dbReference type="PROSITE" id="PS50109">
    <property type="entry name" value="HIS_KIN"/>
    <property type="match status" value="1"/>
</dbReference>
<evidence type="ECO:0000256" key="3">
    <source>
        <dbReference type="ARBA" id="ARBA00012438"/>
    </source>
</evidence>
<dbReference type="InterPro" id="IPR003661">
    <property type="entry name" value="HisK_dim/P_dom"/>
</dbReference>
<keyword evidence="7" id="KW-0808">Transferase</keyword>
<comment type="subcellular location">
    <subcellularLocation>
        <location evidence="2">Cell inner membrane</location>
        <topology evidence="2">Multi-pass membrane protein</topology>
    </subcellularLocation>
</comment>
<dbReference type="InterPro" id="IPR003594">
    <property type="entry name" value="HATPase_dom"/>
</dbReference>
<keyword evidence="5" id="KW-0997">Cell inner membrane</keyword>
<accession>A0A0U3MJ34</accession>
<dbReference type="PROSITE" id="PS50885">
    <property type="entry name" value="HAMP"/>
    <property type="match status" value="1"/>
</dbReference>
<dbReference type="InterPro" id="IPR036890">
    <property type="entry name" value="HATPase_C_sf"/>
</dbReference>
<dbReference type="Gene3D" id="3.30.565.10">
    <property type="entry name" value="Histidine kinase-like ATPase, C-terminal domain"/>
    <property type="match status" value="1"/>
</dbReference>
<dbReference type="CDD" id="cd06225">
    <property type="entry name" value="HAMP"/>
    <property type="match status" value="1"/>
</dbReference>
<gene>
    <name evidence="17" type="ORF">RD2015_4255</name>
</gene>
<evidence type="ECO:0000256" key="6">
    <source>
        <dbReference type="ARBA" id="ARBA00022553"/>
    </source>
</evidence>
<dbReference type="Proteomes" id="UP000060699">
    <property type="component" value="Chromosome"/>
</dbReference>
<evidence type="ECO:0000256" key="11">
    <source>
        <dbReference type="ARBA" id="ARBA00022840"/>
    </source>
</evidence>
<evidence type="ECO:0000256" key="2">
    <source>
        <dbReference type="ARBA" id="ARBA00004429"/>
    </source>
</evidence>
<evidence type="ECO:0000256" key="5">
    <source>
        <dbReference type="ARBA" id="ARBA00022519"/>
    </source>
</evidence>
<evidence type="ECO:0000256" key="9">
    <source>
        <dbReference type="ARBA" id="ARBA00022741"/>
    </source>
</evidence>
<evidence type="ECO:0000256" key="12">
    <source>
        <dbReference type="ARBA" id="ARBA00022989"/>
    </source>
</evidence>
<dbReference type="KEGG" id="rdp:RD2015_4255"/>
<evidence type="ECO:0000259" key="15">
    <source>
        <dbReference type="PROSITE" id="PS50109"/>
    </source>
</evidence>
<dbReference type="Pfam" id="PF02518">
    <property type="entry name" value="HATPase_c"/>
    <property type="match status" value="1"/>
</dbReference>
<evidence type="ECO:0000256" key="1">
    <source>
        <dbReference type="ARBA" id="ARBA00000085"/>
    </source>
</evidence>
<dbReference type="InterPro" id="IPR036097">
    <property type="entry name" value="HisK_dim/P_sf"/>
</dbReference>
<dbReference type="InterPro" id="IPR005467">
    <property type="entry name" value="His_kinase_dom"/>
</dbReference>
<keyword evidence="10" id="KW-0418">Kinase</keyword>
<evidence type="ECO:0000256" key="7">
    <source>
        <dbReference type="ARBA" id="ARBA00022679"/>
    </source>
</evidence>
<reference evidence="17 18" key="1">
    <citation type="submission" date="2015-12" db="EMBL/GenBank/DDBJ databases">
        <title>Complete genome of Roseateles depolymerans KCTC 42856.</title>
        <authorList>
            <person name="Kim K.M."/>
        </authorList>
    </citation>
    <scope>NUCLEOTIDE SEQUENCE [LARGE SCALE GENOMIC DNA]</scope>
    <source>
        <strain evidence="17 18">KCTC 42856</strain>
    </source>
</reference>
<organism evidence="17 18">
    <name type="scientific">Roseateles depolymerans</name>
    <dbReference type="NCBI Taxonomy" id="76731"/>
    <lineage>
        <taxon>Bacteria</taxon>
        <taxon>Pseudomonadati</taxon>
        <taxon>Pseudomonadota</taxon>
        <taxon>Betaproteobacteria</taxon>
        <taxon>Burkholderiales</taxon>
        <taxon>Sphaerotilaceae</taxon>
        <taxon>Roseateles</taxon>
    </lineage>
</organism>
<dbReference type="SUPFAM" id="SSF55874">
    <property type="entry name" value="ATPase domain of HSP90 chaperone/DNA topoisomerase II/histidine kinase"/>
    <property type="match status" value="1"/>
</dbReference>
<comment type="catalytic activity">
    <reaction evidence="1">
        <text>ATP + protein L-histidine = ADP + protein N-phospho-L-histidine.</text>
        <dbReference type="EC" id="2.7.13.3"/>
    </reaction>
</comment>
<evidence type="ECO:0000256" key="8">
    <source>
        <dbReference type="ARBA" id="ARBA00022692"/>
    </source>
</evidence>
<dbReference type="SMART" id="SM00388">
    <property type="entry name" value="HisKA"/>
    <property type="match status" value="1"/>
</dbReference>
<evidence type="ECO:0000256" key="4">
    <source>
        <dbReference type="ARBA" id="ARBA00022475"/>
    </source>
</evidence>
<keyword evidence="6" id="KW-0597">Phosphoprotein</keyword>
<dbReference type="PANTHER" id="PTHR44936">
    <property type="entry name" value="SENSOR PROTEIN CREC"/>
    <property type="match status" value="1"/>
</dbReference>
<dbReference type="EC" id="2.7.13.3" evidence="3"/>
<keyword evidence="14" id="KW-0472">Membrane</keyword>
<dbReference type="PANTHER" id="PTHR44936:SF5">
    <property type="entry name" value="SENSOR HISTIDINE KINASE ENVZ"/>
    <property type="match status" value="1"/>
</dbReference>
<evidence type="ECO:0000259" key="16">
    <source>
        <dbReference type="PROSITE" id="PS50885"/>
    </source>
</evidence>
<evidence type="ECO:0000313" key="17">
    <source>
        <dbReference type="EMBL" id="ALV08701.1"/>
    </source>
</evidence>
<dbReference type="InterPro" id="IPR004358">
    <property type="entry name" value="Sig_transdc_His_kin-like_C"/>
</dbReference>
<evidence type="ECO:0000256" key="10">
    <source>
        <dbReference type="ARBA" id="ARBA00022777"/>
    </source>
</evidence>
<sequence length="390" mass="42488">MMVDYLSADVASSVAILERLPAFERGMWIERLQRPNYRVRLGDEGGGSSPLESPSGMAKTVSQSLSQVLGQTVVVKESSGADGDLRLDLRLRDGQPVSVLIGPPSLRLSPWLLAALGFELALLVAGCWLAVRQVTQPLKQLADAARSLRPGKRGIALPRVGPCEVLDAAEAFEQMRQRINEHLEERVEMLGSISHDLQTPITRMRLRVDILRQEPLRDKLLADLAQMQHLVEMGLAYARTSQAVEEPLVPTDLVALLESTIADYSDAGKAVIWTGGAARNTRTRPKALHRIVVNLIDNSLKFAGAAEVALESRADAIEISVMDRGPGIPPEAIDKVIRPFYRVEGSRSRETGGTGLGLAIVQRLLVHCEAELILRPREGGGLVAKVRLPV</sequence>
<keyword evidence="13" id="KW-0902">Two-component regulatory system</keyword>
<dbReference type="SMART" id="SM00304">
    <property type="entry name" value="HAMP"/>
    <property type="match status" value="1"/>
</dbReference>
<dbReference type="InterPro" id="IPR050980">
    <property type="entry name" value="2C_sensor_his_kinase"/>
</dbReference>
<dbReference type="AlphaFoldDB" id="A0A0U3MJ34"/>
<dbReference type="Gene3D" id="1.10.287.130">
    <property type="match status" value="1"/>
</dbReference>
<evidence type="ECO:0000256" key="13">
    <source>
        <dbReference type="ARBA" id="ARBA00023012"/>
    </source>
</evidence>
<dbReference type="GO" id="GO:0005524">
    <property type="term" value="F:ATP binding"/>
    <property type="evidence" value="ECO:0007669"/>
    <property type="project" value="UniProtKB-KW"/>
</dbReference>
<evidence type="ECO:0000256" key="14">
    <source>
        <dbReference type="ARBA" id="ARBA00023136"/>
    </source>
</evidence>
<keyword evidence="12" id="KW-1133">Transmembrane helix</keyword>
<keyword evidence="9" id="KW-0547">Nucleotide-binding</keyword>
<evidence type="ECO:0000313" key="18">
    <source>
        <dbReference type="Proteomes" id="UP000060699"/>
    </source>
</evidence>
<dbReference type="SUPFAM" id="SSF47384">
    <property type="entry name" value="Homodimeric domain of signal transducing histidine kinase"/>
    <property type="match status" value="1"/>
</dbReference>
<dbReference type="GO" id="GO:0005886">
    <property type="term" value="C:plasma membrane"/>
    <property type="evidence" value="ECO:0007669"/>
    <property type="project" value="UniProtKB-SubCell"/>
</dbReference>
<dbReference type="InterPro" id="IPR003660">
    <property type="entry name" value="HAMP_dom"/>
</dbReference>
<dbReference type="EMBL" id="CP013729">
    <property type="protein sequence ID" value="ALV08701.1"/>
    <property type="molecule type" value="Genomic_DNA"/>
</dbReference>
<feature type="domain" description="Histidine kinase" evidence="15">
    <location>
        <begin position="192"/>
        <end position="390"/>
    </location>
</feature>
<proteinExistence type="predicted"/>
<dbReference type="GO" id="GO:0000155">
    <property type="term" value="F:phosphorelay sensor kinase activity"/>
    <property type="evidence" value="ECO:0007669"/>
    <property type="project" value="InterPro"/>
</dbReference>